<feature type="compositionally biased region" description="Polar residues" evidence="1">
    <location>
        <begin position="978"/>
        <end position="988"/>
    </location>
</feature>
<keyword evidence="3" id="KW-1185">Reference proteome</keyword>
<gene>
    <name evidence="2" type="ORF">CCUS01_14855</name>
</gene>
<dbReference type="AlphaFoldDB" id="A0AAI9Y5E3"/>
<feature type="region of interest" description="Disordered" evidence="1">
    <location>
        <begin position="428"/>
        <end position="448"/>
    </location>
</feature>
<feature type="region of interest" description="Disordered" evidence="1">
    <location>
        <begin position="969"/>
        <end position="1026"/>
    </location>
</feature>
<feature type="compositionally biased region" description="Basic and acidic residues" evidence="1">
    <location>
        <begin position="356"/>
        <end position="372"/>
    </location>
</feature>
<protein>
    <submittedName>
        <fullName evidence="2">Uncharacterized protein</fullName>
    </submittedName>
</protein>
<feature type="compositionally biased region" description="Basic and acidic residues" evidence="1">
    <location>
        <begin position="1004"/>
        <end position="1016"/>
    </location>
</feature>
<sequence>MFLVNNESAYIFAIFQSSLKCFRVSRSISIDNYWPCNDAARPQCGSPQVIMTIMTSNMRHAWPTFHPSRGSKSSKIRRLILILPSFLYNAINNQILHSPCPELAEDEFSRSESKGHLFLLKNSGELGRATDSNGRGILYSIHPNLKVHVPGDTGKSMVTISRKLSHIPSRHLNYRHGLLDDISRGIQHPALPPLKPVGAQQLGTHGAAFSLSEYYGEYRLKKYSRFDVNPHDTYTTYIGRMLLICPRVLWAHQHFSTSFASANTISRPSSSSADPDLFSLDLTRSSSLQLTRRLASPLRLNHSFPPPCPAFAIVPLPATHLAVLGMMNILDTCLLPHVYCALLILHPSEIVPAVRDENDRTKSGPSRYDETTSHYGNPPRWAGPAGTPYAIHFGNHSQDCSATPLPSRFSFGNRQRCDAWLRAFQPSKDSSLAGRRKSSRRQQHGRDLDSIMRQTLKEPAFVMKRSLKRALGGPVNVMISRERLVIDLSLDANFNSYRRPVELSTFRLNDSYGSRRVLPHSRSHVLRDEREDVAQWEVALTKSPLRIFPRKADRDQMSSDRCGLLVLFGGPAQQTLISIWLGNIIRKLRIECQIAEEDSENEMLVNKAENGMERSWHQSKTIEDNNSKIMLNSAHLISYPALCAAKPSSSMIKNKRKMSLILDDERQRYSDIADLREQPYDAHAMTVTFTHLLDLDICVKGSGEDKLAIASAHQEEHRVSRLNCVENHRVVSVLTILIPLEPVYLPYLTLHPSTYLFGSEYTLIIGNPSRSKKTGGFGGTWMSSGSTFLDSTSFDGTFPEETNSPQAASRGHTAGGNGFEFIIRGDFAGCVASVSSRRYPVIIYTYCIDTVQLYDTETAAPAAQLNNPTTARTGSLPRLSRRDYSSDDLLCRRNCSQYHHCRFVSRNVLIEDRLCRLIQLCPFASRMDYSDVPACRRRGGPHEICDDELAPSGAGQEAAFVLNRHARTRDSDKLPEVGSSNRTANSLPSEVGSYYGNCEPGYDDSNKEKPAQDCDKPGLNSPLSLNSSRKPSFFCEEAKKRHLQQGKTGDVSYPRFGACSRCGWEEGSGIAQRRVSGEEENDSRTKWLIARQIPRETKESQESGGTAGQLARNEMIRLAPSEIWALPTRSLEEWERQGKKNETLLRLAFHEDGIGLPYNASLDKFPTWRLIEDCEEHRIFSVVGGQLVVLSQAVNLDGEEQRRLSPIGT</sequence>
<proteinExistence type="predicted"/>
<dbReference type="Proteomes" id="UP001239213">
    <property type="component" value="Unassembled WGS sequence"/>
</dbReference>
<feature type="compositionally biased region" description="Basic residues" evidence="1">
    <location>
        <begin position="434"/>
        <end position="443"/>
    </location>
</feature>
<evidence type="ECO:0000256" key="1">
    <source>
        <dbReference type="SAM" id="MobiDB-lite"/>
    </source>
</evidence>
<evidence type="ECO:0000313" key="3">
    <source>
        <dbReference type="Proteomes" id="UP001239213"/>
    </source>
</evidence>
<name>A0AAI9Y5E3_9PEZI</name>
<comment type="caution">
    <text evidence="2">The sequence shown here is derived from an EMBL/GenBank/DDBJ whole genome shotgun (WGS) entry which is preliminary data.</text>
</comment>
<feature type="compositionally biased region" description="Low complexity" evidence="1">
    <location>
        <begin position="1017"/>
        <end position="1026"/>
    </location>
</feature>
<accession>A0AAI9Y5E3</accession>
<feature type="region of interest" description="Disordered" evidence="1">
    <location>
        <begin position="356"/>
        <end position="381"/>
    </location>
</feature>
<organism evidence="2 3">
    <name type="scientific">Colletotrichum cuscutae</name>
    <dbReference type="NCBI Taxonomy" id="1209917"/>
    <lineage>
        <taxon>Eukaryota</taxon>
        <taxon>Fungi</taxon>
        <taxon>Dikarya</taxon>
        <taxon>Ascomycota</taxon>
        <taxon>Pezizomycotina</taxon>
        <taxon>Sordariomycetes</taxon>
        <taxon>Hypocreomycetidae</taxon>
        <taxon>Glomerellales</taxon>
        <taxon>Glomerellaceae</taxon>
        <taxon>Colletotrichum</taxon>
        <taxon>Colletotrichum acutatum species complex</taxon>
    </lineage>
</organism>
<evidence type="ECO:0000313" key="2">
    <source>
        <dbReference type="EMBL" id="KAK1487853.1"/>
    </source>
</evidence>
<reference evidence="2" key="1">
    <citation type="submission" date="2016-11" db="EMBL/GenBank/DDBJ databases">
        <title>The genome sequence of Colletotrichum cuscutae.</title>
        <authorList>
            <person name="Baroncelli R."/>
        </authorList>
    </citation>
    <scope>NUCLEOTIDE SEQUENCE</scope>
    <source>
        <strain evidence="2">IMI 304802</strain>
    </source>
</reference>
<dbReference type="EMBL" id="MPDP01000053">
    <property type="protein sequence ID" value="KAK1487853.1"/>
    <property type="molecule type" value="Genomic_DNA"/>
</dbReference>